<dbReference type="EMBL" id="QGNW01001163">
    <property type="protein sequence ID" value="RVW52747.1"/>
    <property type="molecule type" value="Genomic_DNA"/>
</dbReference>
<proteinExistence type="predicted"/>
<dbReference type="Pfam" id="PF13966">
    <property type="entry name" value="zf-RVT"/>
    <property type="match status" value="1"/>
</dbReference>
<dbReference type="InterPro" id="IPR026960">
    <property type="entry name" value="RVT-Znf"/>
</dbReference>
<feature type="domain" description="Reverse transcriptase zinc-binding" evidence="1">
    <location>
        <begin position="12"/>
        <end position="59"/>
    </location>
</feature>
<evidence type="ECO:0000313" key="3">
    <source>
        <dbReference type="Proteomes" id="UP000288805"/>
    </source>
</evidence>
<protein>
    <recommendedName>
        <fullName evidence="1">Reverse transcriptase zinc-binding domain-containing protein</fullName>
    </recommendedName>
</protein>
<evidence type="ECO:0000259" key="1">
    <source>
        <dbReference type="Pfam" id="PF13966"/>
    </source>
</evidence>
<name>A0A438EYB7_VITVI</name>
<sequence>MEPFLSSLFIAHSQGHQAPFPARTIWTPWVPIRASFFGWEAAWSRVLTTDRLKRFGQNVMASNLLPVWGAMGDALLCEKKPPGLAWILCGQEKRENLESCPPLPDVDHLKIKK</sequence>
<comment type="caution">
    <text evidence="2">The sequence shown here is derived from an EMBL/GenBank/DDBJ whole genome shotgun (WGS) entry which is preliminary data.</text>
</comment>
<reference evidence="2 3" key="1">
    <citation type="journal article" date="2018" name="PLoS Genet.">
        <title>Population sequencing reveals clonal diversity and ancestral inbreeding in the grapevine cultivar Chardonnay.</title>
        <authorList>
            <person name="Roach M.J."/>
            <person name="Johnson D.L."/>
            <person name="Bohlmann J."/>
            <person name="van Vuuren H.J."/>
            <person name="Jones S.J."/>
            <person name="Pretorius I.S."/>
            <person name="Schmidt S.A."/>
            <person name="Borneman A.R."/>
        </authorList>
    </citation>
    <scope>NUCLEOTIDE SEQUENCE [LARGE SCALE GENOMIC DNA]</scope>
    <source>
        <strain evidence="3">cv. Chardonnay</strain>
        <tissue evidence="2">Leaf</tissue>
    </source>
</reference>
<accession>A0A438EYB7</accession>
<dbReference type="Proteomes" id="UP000288805">
    <property type="component" value="Unassembled WGS sequence"/>
</dbReference>
<evidence type="ECO:0000313" key="2">
    <source>
        <dbReference type="EMBL" id="RVW52747.1"/>
    </source>
</evidence>
<dbReference type="AlphaFoldDB" id="A0A438EYB7"/>
<organism evidence="2 3">
    <name type="scientific">Vitis vinifera</name>
    <name type="common">Grape</name>
    <dbReference type="NCBI Taxonomy" id="29760"/>
    <lineage>
        <taxon>Eukaryota</taxon>
        <taxon>Viridiplantae</taxon>
        <taxon>Streptophyta</taxon>
        <taxon>Embryophyta</taxon>
        <taxon>Tracheophyta</taxon>
        <taxon>Spermatophyta</taxon>
        <taxon>Magnoliopsida</taxon>
        <taxon>eudicotyledons</taxon>
        <taxon>Gunneridae</taxon>
        <taxon>Pentapetalae</taxon>
        <taxon>rosids</taxon>
        <taxon>Vitales</taxon>
        <taxon>Vitaceae</taxon>
        <taxon>Viteae</taxon>
        <taxon>Vitis</taxon>
    </lineage>
</organism>
<gene>
    <name evidence="2" type="ORF">CK203_091171</name>
</gene>